<keyword evidence="1" id="KW-1133">Transmembrane helix</keyword>
<feature type="transmembrane region" description="Helical" evidence="1">
    <location>
        <begin position="7"/>
        <end position="25"/>
    </location>
</feature>
<accession>O54219</accession>
<protein>
    <submittedName>
        <fullName evidence="2">EciI protein</fullName>
    </submittedName>
</protein>
<dbReference type="EMBL" id="Y14023">
    <property type="protein sequence ID" value="CAA74347.1"/>
    <property type="molecule type" value="Genomic_DNA"/>
</dbReference>
<dbReference type="AlphaFoldDB" id="O54219"/>
<keyword evidence="1" id="KW-0472">Membrane</keyword>
<gene>
    <name evidence="2" type="primary">eciI</name>
</gene>
<proteinExistence type="predicted"/>
<keyword evidence="2" id="KW-0614">Plasmid</keyword>
<organism evidence="2">
    <name type="scientific">Staphylococcus epidermidis</name>
    <dbReference type="NCBI Taxonomy" id="1282"/>
    <lineage>
        <taxon>Bacteria</taxon>
        <taxon>Bacillati</taxon>
        <taxon>Bacillota</taxon>
        <taxon>Bacilli</taxon>
        <taxon>Bacillales</taxon>
        <taxon>Staphylococcaceae</taxon>
        <taxon>Staphylococcus</taxon>
    </lineage>
</organism>
<sequence>MNIYLKIVITALFFSSIIFTVTYVSSKNLGMSLLFGLLSFIANLVYDYVMGASERKSKKDNK</sequence>
<keyword evidence="1" id="KW-0812">Transmembrane</keyword>
<name>O54219_STAEP</name>
<feature type="transmembrane region" description="Helical" evidence="1">
    <location>
        <begin position="31"/>
        <end position="49"/>
    </location>
</feature>
<evidence type="ECO:0000313" key="2">
    <source>
        <dbReference type="EMBL" id="CAA74347.1"/>
    </source>
</evidence>
<geneLocation type="plasmid" evidence="2">
    <name>pCH01</name>
</geneLocation>
<evidence type="ECO:0000256" key="1">
    <source>
        <dbReference type="SAM" id="Phobius"/>
    </source>
</evidence>
<dbReference type="SMR" id="O54219"/>
<reference evidence="2" key="1">
    <citation type="journal article" date="1998" name="Appl. Environ. Microbiol.">
        <title>Isolation, characterization, and heterologous expression of the novel lantibiotic epicidin 280 and analysis of its biosynthetic gene cluster.</title>
        <authorList>
            <person name="Heidrich C."/>
            <person name="Pag U."/>
            <person name="Josten M."/>
            <person name="Metzger J."/>
            <person name="Jack R.W."/>
            <person name="Bierbaum G."/>
            <person name="Jung G."/>
            <person name="Sahl H.G."/>
        </authorList>
    </citation>
    <scope>NUCLEOTIDE SEQUENCE</scope>
    <source>
        <strain evidence="2">BN 280</strain>
        <plasmid evidence="2">pCH01</plasmid>
    </source>
</reference>